<evidence type="ECO:0000313" key="2">
    <source>
        <dbReference type="Proteomes" id="UP001392437"/>
    </source>
</evidence>
<evidence type="ECO:0000313" key="1">
    <source>
        <dbReference type="EMBL" id="KAK8113686.1"/>
    </source>
</evidence>
<accession>A0AAW0QUU7</accession>
<dbReference type="AlphaFoldDB" id="A0AAW0QUU7"/>
<comment type="caution">
    <text evidence="1">The sequence shown here is derived from an EMBL/GenBank/DDBJ whole genome shotgun (WGS) entry which is preliminary data.</text>
</comment>
<name>A0AAW0QUU7_9PEZI</name>
<dbReference type="Proteomes" id="UP001392437">
    <property type="component" value="Unassembled WGS sequence"/>
</dbReference>
<protein>
    <submittedName>
        <fullName evidence="1">Uncharacterized protein</fullName>
    </submittedName>
</protein>
<dbReference type="EMBL" id="JAQQWP010000006">
    <property type="protein sequence ID" value="KAK8113686.1"/>
    <property type="molecule type" value="Genomic_DNA"/>
</dbReference>
<organism evidence="1 2">
    <name type="scientific">Apiospora kogelbergensis</name>
    <dbReference type="NCBI Taxonomy" id="1337665"/>
    <lineage>
        <taxon>Eukaryota</taxon>
        <taxon>Fungi</taxon>
        <taxon>Dikarya</taxon>
        <taxon>Ascomycota</taxon>
        <taxon>Pezizomycotina</taxon>
        <taxon>Sordariomycetes</taxon>
        <taxon>Xylariomycetidae</taxon>
        <taxon>Amphisphaeriales</taxon>
        <taxon>Apiosporaceae</taxon>
        <taxon>Apiospora</taxon>
    </lineage>
</organism>
<sequence length="179" mass="19913">MGPPGAPPPILSSSTVITPPYPQQQQQAKHQQNVLSHANYHNNASNTRIVSLAPPRLHDVRLTVVWLHHSSARTLETVRPSLRALQDAALAYVHNNPHAFENLTAADMALPPDPHPRAILLLKRPRPRPCPCGQGRAWFDDESWDLANYRGGDDLTRLFASLGQGTIPRLEIEVDYPRP</sequence>
<gene>
    <name evidence="1" type="ORF">PG999_005755</name>
</gene>
<proteinExistence type="predicted"/>
<reference evidence="1 2" key="1">
    <citation type="submission" date="2023-01" db="EMBL/GenBank/DDBJ databases">
        <title>Analysis of 21 Apiospora genomes using comparative genomics revels a genus with tremendous synthesis potential of carbohydrate active enzymes and secondary metabolites.</title>
        <authorList>
            <person name="Sorensen T."/>
        </authorList>
    </citation>
    <scope>NUCLEOTIDE SEQUENCE [LARGE SCALE GENOMIC DNA]</scope>
    <source>
        <strain evidence="1 2">CBS 117206</strain>
    </source>
</reference>
<keyword evidence="2" id="KW-1185">Reference proteome</keyword>